<reference evidence="1" key="1">
    <citation type="submission" date="2022-10" db="EMBL/GenBank/DDBJ databases">
        <title>Culturing micro-colonial fungi from biological soil crusts in the Mojave desert and describing Neophaeococcomyces mojavensis, and introducing the new genera and species Taxawa tesnikishii.</title>
        <authorList>
            <person name="Kurbessoian T."/>
            <person name="Stajich J.E."/>
        </authorList>
    </citation>
    <scope>NUCLEOTIDE SEQUENCE</scope>
    <source>
        <strain evidence="1">JES_112</strain>
    </source>
</reference>
<evidence type="ECO:0000313" key="1">
    <source>
        <dbReference type="EMBL" id="KAJ9652213.1"/>
    </source>
</evidence>
<keyword evidence="2" id="KW-1185">Reference proteome</keyword>
<dbReference type="EMBL" id="JAPDRQ010000210">
    <property type="protein sequence ID" value="KAJ9652213.1"/>
    <property type="molecule type" value="Genomic_DNA"/>
</dbReference>
<sequence>MSSNVGNAQVYEAGDQRVPPDSEKKQNQAKPFEEGKKNSHKDNDSKDERSIGNRLAAAKPQNDSDSGKGDAEAKAAQEDPTLPARMHGNEPSRGAQIDAEIQAEEEAELAKKDAKKKGMAGAKN</sequence>
<accession>A0ACC2ZX51</accession>
<proteinExistence type="predicted"/>
<evidence type="ECO:0000313" key="2">
    <source>
        <dbReference type="Proteomes" id="UP001172386"/>
    </source>
</evidence>
<gene>
    <name evidence="1" type="ORF">H2198_008517</name>
</gene>
<dbReference type="Proteomes" id="UP001172386">
    <property type="component" value="Unassembled WGS sequence"/>
</dbReference>
<name>A0ACC2ZX51_9EURO</name>
<protein>
    <submittedName>
        <fullName evidence="1">Uncharacterized protein</fullName>
    </submittedName>
</protein>
<comment type="caution">
    <text evidence="1">The sequence shown here is derived from an EMBL/GenBank/DDBJ whole genome shotgun (WGS) entry which is preliminary data.</text>
</comment>
<organism evidence="1 2">
    <name type="scientific">Neophaeococcomyces mojaviensis</name>
    <dbReference type="NCBI Taxonomy" id="3383035"/>
    <lineage>
        <taxon>Eukaryota</taxon>
        <taxon>Fungi</taxon>
        <taxon>Dikarya</taxon>
        <taxon>Ascomycota</taxon>
        <taxon>Pezizomycotina</taxon>
        <taxon>Eurotiomycetes</taxon>
        <taxon>Chaetothyriomycetidae</taxon>
        <taxon>Chaetothyriales</taxon>
        <taxon>Chaetothyriales incertae sedis</taxon>
        <taxon>Neophaeococcomyces</taxon>
    </lineage>
</organism>